<accession>A0A2K3LPZ6</accession>
<evidence type="ECO:0000256" key="1">
    <source>
        <dbReference type="SAM" id="Phobius"/>
    </source>
</evidence>
<feature type="transmembrane region" description="Helical" evidence="1">
    <location>
        <begin position="21"/>
        <end position="46"/>
    </location>
</feature>
<keyword evidence="1 2" id="KW-0812">Transmembrane</keyword>
<evidence type="ECO:0000313" key="2">
    <source>
        <dbReference type="EMBL" id="PNX80606.1"/>
    </source>
</evidence>
<name>A0A2K3LPZ6_TRIPR</name>
<keyword evidence="1" id="KW-0472">Membrane</keyword>
<dbReference type="Pfam" id="PF14770">
    <property type="entry name" value="TMEM18"/>
    <property type="match status" value="1"/>
</dbReference>
<evidence type="ECO:0000313" key="3">
    <source>
        <dbReference type="Proteomes" id="UP000236291"/>
    </source>
</evidence>
<feature type="transmembrane region" description="Helical" evidence="1">
    <location>
        <begin position="122"/>
        <end position="142"/>
    </location>
</feature>
<comment type="caution">
    <text evidence="2">The sequence shown here is derived from an EMBL/GenBank/DDBJ whole genome shotgun (WGS) entry which is preliminary data.</text>
</comment>
<dbReference type="EMBL" id="ASHM01038280">
    <property type="protein sequence ID" value="PNX80606.1"/>
    <property type="molecule type" value="Genomic_DNA"/>
</dbReference>
<dbReference type="InterPro" id="IPR026721">
    <property type="entry name" value="TMEM18"/>
</dbReference>
<gene>
    <name evidence="2" type="ORF">L195_g036611</name>
</gene>
<reference evidence="2 3" key="2">
    <citation type="journal article" date="2017" name="Front. Plant Sci.">
        <title>Gene Classification and Mining of Molecular Markers Useful in Red Clover (Trifolium pratense) Breeding.</title>
        <authorList>
            <person name="Istvanek J."/>
            <person name="Dluhosova J."/>
            <person name="Dluhos P."/>
            <person name="Patkova L."/>
            <person name="Nedelnik J."/>
            <person name="Repkova J."/>
        </authorList>
    </citation>
    <scope>NUCLEOTIDE SEQUENCE [LARGE SCALE GENOMIC DNA]</scope>
    <source>
        <strain evidence="3">cv. Tatra</strain>
        <tissue evidence="2">Young leaves</tissue>
    </source>
</reference>
<sequence length="161" mass="18362">MLRHGHGSHSGCLATVHRRHIWQIALLFSFFMKLYLSPFIALPLLVCGRSGNKINRKGYLVAMYWLNHGGRELFVGSTEMVAGVYLAERLNSFLGGNWKNFSSQNYFDPSGVFMSVLWSGPLLALAMIILINTLFSLCYLIVKWKRAELRHRARAARSKQE</sequence>
<keyword evidence="1" id="KW-1133">Transmembrane helix</keyword>
<dbReference type="AlphaFoldDB" id="A0A2K3LPZ6"/>
<organism evidence="2 3">
    <name type="scientific">Trifolium pratense</name>
    <name type="common">Red clover</name>
    <dbReference type="NCBI Taxonomy" id="57577"/>
    <lineage>
        <taxon>Eukaryota</taxon>
        <taxon>Viridiplantae</taxon>
        <taxon>Streptophyta</taxon>
        <taxon>Embryophyta</taxon>
        <taxon>Tracheophyta</taxon>
        <taxon>Spermatophyta</taxon>
        <taxon>Magnoliopsida</taxon>
        <taxon>eudicotyledons</taxon>
        <taxon>Gunneridae</taxon>
        <taxon>Pentapetalae</taxon>
        <taxon>rosids</taxon>
        <taxon>fabids</taxon>
        <taxon>Fabales</taxon>
        <taxon>Fabaceae</taxon>
        <taxon>Papilionoideae</taxon>
        <taxon>50 kb inversion clade</taxon>
        <taxon>NPAAA clade</taxon>
        <taxon>Hologalegina</taxon>
        <taxon>IRL clade</taxon>
        <taxon>Trifolieae</taxon>
        <taxon>Trifolium</taxon>
    </lineage>
</organism>
<dbReference type="Proteomes" id="UP000236291">
    <property type="component" value="Unassembled WGS sequence"/>
</dbReference>
<reference evidence="2 3" key="1">
    <citation type="journal article" date="2014" name="Am. J. Bot.">
        <title>Genome assembly and annotation for red clover (Trifolium pratense; Fabaceae).</title>
        <authorList>
            <person name="Istvanek J."/>
            <person name="Jaros M."/>
            <person name="Krenek A."/>
            <person name="Repkova J."/>
        </authorList>
    </citation>
    <scope>NUCLEOTIDE SEQUENCE [LARGE SCALE GENOMIC DNA]</scope>
    <source>
        <strain evidence="3">cv. Tatra</strain>
        <tissue evidence="2">Young leaves</tissue>
    </source>
</reference>
<proteinExistence type="predicted"/>
<protein>
    <submittedName>
        <fullName evidence="2">Transmembrane protein 18-like</fullName>
    </submittedName>
</protein>